<dbReference type="CDD" id="cd00090">
    <property type="entry name" value="HTH_ARSR"/>
    <property type="match status" value="1"/>
</dbReference>
<feature type="domain" description="HTH arsR-type" evidence="2">
    <location>
        <begin position="1"/>
        <end position="90"/>
    </location>
</feature>
<protein>
    <submittedName>
        <fullName evidence="3">Transcriptional regulator</fullName>
    </submittedName>
</protein>
<evidence type="ECO:0000259" key="2">
    <source>
        <dbReference type="PROSITE" id="PS50987"/>
    </source>
</evidence>
<dbReference type="Proteomes" id="UP000185511">
    <property type="component" value="Chromosome"/>
</dbReference>
<dbReference type="InterPro" id="IPR036390">
    <property type="entry name" value="WH_DNA-bd_sf"/>
</dbReference>
<feature type="region of interest" description="Disordered" evidence="1">
    <location>
        <begin position="104"/>
        <end position="134"/>
    </location>
</feature>
<dbReference type="PRINTS" id="PR00778">
    <property type="entry name" value="HTHARSR"/>
</dbReference>
<dbReference type="InterPro" id="IPR006311">
    <property type="entry name" value="TAT_signal"/>
</dbReference>
<sequence>MTEEETLAALADPTRRRILDELAALGEASATALAAPLPVSRQAVVQHLAVLERAGLVSGRRQGREVRFSVRSEALTSTASWLTRLAERWDGRLAAIKRLAEGGAEASAEAAAPTADEVSEKKDVDDEADVENMS</sequence>
<dbReference type="GO" id="GO:0003700">
    <property type="term" value="F:DNA-binding transcription factor activity"/>
    <property type="evidence" value="ECO:0007669"/>
    <property type="project" value="InterPro"/>
</dbReference>
<dbReference type="AlphaFoldDB" id="A0AAC9LAF8"/>
<gene>
    <name evidence="3" type="ORF">UA74_10475</name>
</gene>
<dbReference type="NCBIfam" id="NF033788">
    <property type="entry name" value="HTH_metalloreg"/>
    <property type="match status" value="1"/>
</dbReference>
<dbReference type="EMBL" id="CP016076">
    <property type="protein sequence ID" value="APU14158.1"/>
    <property type="molecule type" value="Genomic_DNA"/>
</dbReference>
<proteinExistence type="predicted"/>
<dbReference type="PANTHER" id="PTHR38600">
    <property type="entry name" value="TRANSCRIPTIONAL REGULATORY PROTEIN"/>
    <property type="match status" value="1"/>
</dbReference>
<dbReference type="InterPro" id="IPR036388">
    <property type="entry name" value="WH-like_DNA-bd_sf"/>
</dbReference>
<evidence type="ECO:0000256" key="1">
    <source>
        <dbReference type="SAM" id="MobiDB-lite"/>
    </source>
</evidence>
<dbReference type="PANTHER" id="PTHR38600:SF2">
    <property type="entry name" value="SLL0088 PROTEIN"/>
    <property type="match status" value="1"/>
</dbReference>
<evidence type="ECO:0000313" key="4">
    <source>
        <dbReference type="Proteomes" id="UP000185511"/>
    </source>
</evidence>
<dbReference type="InterPro" id="IPR011991">
    <property type="entry name" value="ArsR-like_HTH"/>
</dbReference>
<accession>A0AAC9LAF8</accession>
<dbReference type="PROSITE" id="PS51318">
    <property type="entry name" value="TAT"/>
    <property type="match status" value="1"/>
</dbReference>
<name>A0AAC9LAF8_9PSEU</name>
<dbReference type="SMART" id="SM00418">
    <property type="entry name" value="HTH_ARSR"/>
    <property type="match status" value="1"/>
</dbReference>
<evidence type="ECO:0000313" key="3">
    <source>
        <dbReference type="EMBL" id="APU14158.1"/>
    </source>
</evidence>
<keyword evidence="4" id="KW-1185">Reference proteome</keyword>
<feature type="compositionally biased region" description="Low complexity" evidence="1">
    <location>
        <begin position="104"/>
        <end position="116"/>
    </location>
</feature>
<dbReference type="SUPFAM" id="SSF46785">
    <property type="entry name" value="Winged helix' DNA-binding domain"/>
    <property type="match status" value="1"/>
</dbReference>
<dbReference type="Pfam" id="PF12840">
    <property type="entry name" value="HTH_20"/>
    <property type="match status" value="1"/>
</dbReference>
<dbReference type="Gene3D" id="1.10.10.10">
    <property type="entry name" value="Winged helix-like DNA-binding domain superfamily/Winged helix DNA-binding domain"/>
    <property type="match status" value="1"/>
</dbReference>
<dbReference type="KEGG" id="acad:UA74_10475"/>
<dbReference type="InterPro" id="IPR001845">
    <property type="entry name" value="HTH_ArsR_DNA-bd_dom"/>
</dbReference>
<dbReference type="RefSeq" id="WP_075740080.1">
    <property type="nucleotide sequence ID" value="NZ_CP016076.1"/>
</dbReference>
<reference evidence="4" key="1">
    <citation type="submission" date="2016-06" db="EMBL/GenBank/DDBJ databases">
        <title>Complete genome sequence of Actinoalloteichus fjordicus DSM 46855 (=ADI127-17), type strain of the new species Actinoalloteichus fjordicus.</title>
        <authorList>
            <person name="Ruckert C."/>
            <person name="Nouioui I."/>
            <person name="Willmese J."/>
            <person name="van Wezel G."/>
            <person name="Klenk H.-P."/>
            <person name="Kalinowski J."/>
            <person name="Zotchev S.B."/>
        </authorList>
    </citation>
    <scope>NUCLEOTIDE SEQUENCE [LARGE SCALE GENOMIC DNA]</scope>
    <source>
        <strain evidence="4">ADI127-7</strain>
    </source>
</reference>
<organism evidence="3 4">
    <name type="scientific">Actinoalloteichus fjordicus</name>
    <dbReference type="NCBI Taxonomy" id="1612552"/>
    <lineage>
        <taxon>Bacteria</taxon>
        <taxon>Bacillati</taxon>
        <taxon>Actinomycetota</taxon>
        <taxon>Actinomycetes</taxon>
        <taxon>Pseudonocardiales</taxon>
        <taxon>Pseudonocardiaceae</taxon>
        <taxon>Actinoalloteichus</taxon>
    </lineage>
</organism>
<dbReference type="PROSITE" id="PS50987">
    <property type="entry name" value="HTH_ARSR_2"/>
    <property type="match status" value="1"/>
</dbReference>
<feature type="compositionally biased region" description="Acidic residues" evidence="1">
    <location>
        <begin position="125"/>
        <end position="134"/>
    </location>
</feature>